<dbReference type="EMBL" id="JAQNDL010000002">
    <property type="protein sequence ID" value="MDC0719658.1"/>
    <property type="molecule type" value="Genomic_DNA"/>
</dbReference>
<reference evidence="1 2" key="1">
    <citation type="submission" date="2022-11" db="EMBL/GenBank/DDBJ databases">
        <title>Minimal conservation of predation-associated metabolite biosynthetic gene clusters underscores biosynthetic potential of Myxococcota including descriptions for ten novel species: Archangium lansinium sp. nov., Myxococcus landrumus sp. nov., Nannocystis bai.</title>
        <authorList>
            <person name="Ahearne A."/>
            <person name="Stevens C."/>
            <person name="Dowd S."/>
        </authorList>
    </citation>
    <scope>NUCLEOTIDE SEQUENCE [LARGE SCALE GENOMIC DNA]</scope>
    <source>
        <strain evidence="1 2">BB15-2</strain>
    </source>
</reference>
<evidence type="ECO:0000313" key="2">
    <source>
        <dbReference type="Proteomes" id="UP001221686"/>
    </source>
</evidence>
<dbReference type="RefSeq" id="WP_272088162.1">
    <property type="nucleotide sequence ID" value="NZ_JAQNDL010000002.1"/>
</dbReference>
<dbReference type="SUPFAM" id="SSF102114">
    <property type="entry name" value="Radical SAM enzymes"/>
    <property type="match status" value="1"/>
</dbReference>
<name>A0ABT5E417_9BACT</name>
<sequence>MSLAGVEPASADGQSALAALVRAGGGTLTLAGAEVPVLAAWAAAARAAGFARVWVAAGPAGLTAEALAGLAGAGLGGLRLRLYAAEAAAHDYHAGHEGSFRATLGTARAARAARLPVTVTTPLTRSNSRVMAALPGLLADIGALGWQVATVAAGGSANHGAVAPRLAVALPYALQAMVAAERVGLLAAIAGAPLCLLGPLRDRSVATPVRAFADACSGCALRPGCPGLDAAYLGRFGAGELVPVTQGGGPVASGARSMKLRDMFSGPWLELSEGPCWPI</sequence>
<comment type="caution">
    <text evidence="1">The sequence shown here is derived from an EMBL/GenBank/DDBJ whole genome shotgun (WGS) entry which is preliminary data.</text>
</comment>
<organism evidence="1 2">
    <name type="scientific">Nannocystis bainbridge</name>
    <dbReference type="NCBI Taxonomy" id="2995303"/>
    <lineage>
        <taxon>Bacteria</taxon>
        <taxon>Pseudomonadati</taxon>
        <taxon>Myxococcota</taxon>
        <taxon>Polyangia</taxon>
        <taxon>Nannocystales</taxon>
        <taxon>Nannocystaceae</taxon>
        <taxon>Nannocystis</taxon>
    </lineage>
</organism>
<proteinExistence type="predicted"/>
<dbReference type="Proteomes" id="UP001221686">
    <property type="component" value="Unassembled WGS sequence"/>
</dbReference>
<protein>
    <submittedName>
        <fullName evidence="1">Uncharacterized protein</fullName>
    </submittedName>
</protein>
<accession>A0ABT5E417</accession>
<dbReference type="InterPro" id="IPR058240">
    <property type="entry name" value="rSAM_sf"/>
</dbReference>
<evidence type="ECO:0000313" key="1">
    <source>
        <dbReference type="EMBL" id="MDC0719658.1"/>
    </source>
</evidence>
<gene>
    <name evidence="1" type="ORF">POL25_22325</name>
</gene>
<keyword evidence="2" id="KW-1185">Reference proteome</keyword>